<keyword evidence="2" id="KW-1185">Reference proteome</keyword>
<protein>
    <recommendedName>
        <fullName evidence="3">Transcription factor domain-containing protein</fullName>
    </recommendedName>
</protein>
<gene>
    <name evidence="1" type="ORF">V5O48_018775</name>
</gene>
<name>A0ABR3EKD8_9AGAR</name>
<evidence type="ECO:0008006" key="3">
    <source>
        <dbReference type="Google" id="ProtNLM"/>
    </source>
</evidence>
<evidence type="ECO:0000313" key="1">
    <source>
        <dbReference type="EMBL" id="KAL0563296.1"/>
    </source>
</evidence>
<sequence length="206" mass="22650">MTKALSLVIAARLHTIRSADGTWPSCLLPPADAIEEGERINAFWTVLSMNNCWTAIDSSPSSMMYTDEPGMRIDTPWPEDTDTYAMTGIQPTLTGSYSVQRFLAGLDNADAQSWAALDAKASILFERATQIGIKHWDNITEGSPDIPRSTQEFMALGTLIQTLSQQVDSHTSSPRSTVASILLNGASMRLHRNFVDNQAQSRQMTI</sequence>
<dbReference type="Proteomes" id="UP001465976">
    <property type="component" value="Unassembled WGS sequence"/>
</dbReference>
<feature type="non-terminal residue" evidence="1">
    <location>
        <position position="206"/>
    </location>
</feature>
<dbReference type="EMBL" id="JBAHYK010003687">
    <property type="protein sequence ID" value="KAL0563296.1"/>
    <property type="molecule type" value="Genomic_DNA"/>
</dbReference>
<reference evidence="1 2" key="1">
    <citation type="submission" date="2024-02" db="EMBL/GenBank/DDBJ databases">
        <title>A draft genome for the cacao thread blight pathogen Marasmius crinis-equi.</title>
        <authorList>
            <person name="Cohen S.P."/>
            <person name="Baruah I.K."/>
            <person name="Amoako-Attah I."/>
            <person name="Bukari Y."/>
            <person name="Meinhardt L.W."/>
            <person name="Bailey B.A."/>
        </authorList>
    </citation>
    <scope>NUCLEOTIDE SEQUENCE [LARGE SCALE GENOMIC DNA]</scope>
    <source>
        <strain evidence="1 2">GH-76</strain>
    </source>
</reference>
<proteinExistence type="predicted"/>
<accession>A0ABR3EKD8</accession>
<organism evidence="1 2">
    <name type="scientific">Marasmius crinis-equi</name>
    <dbReference type="NCBI Taxonomy" id="585013"/>
    <lineage>
        <taxon>Eukaryota</taxon>
        <taxon>Fungi</taxon>
        <taxon>Dikarya</taxon>
        <taxon>Basidiomycota</taxon>
        <taxon>Agaricomycotina</taxon>
        <taxon>Agaricomycetes</taxon>
        <taxon>Agaricomycetidae</taxon>
        <taxon>Agaricales</taxon>
        <taxon>Marasmiineae</taxon>
        <taxon>Marasmiaceae</taxon>
        <taxon>Marasmius</taxon>
    </lineage>
</organism>
<comment type="caution">
    <text evidence="1">The sequence shown here is derived from an EMBL/GenBank/DDBJ whole genome shotgun (WGS) entry which is preliminary data.</text>
</comment>
<evidence type="ECO:0000313" key="2">
    <source>
        <dbReference type="Proteomes" id="UP001465976"/>
    </source>
</evidence>